<proteinExistence type="predicted"/>
<reference evidence="1" key="1">
    <citation type="journal article" date="2012" name="Nature">
        <title>The tomato genome sequence provides insights into fleshy fruit evolution.</title>
        <authorList>
            <consortium name="Tomato Genome Consortium"/>
        </authorList>
    </citation>
    <scope>NUCLEOTIDE SEQUENCE [LARGE SCALE GENOMIC DNA]</scope>
    <source>
        <strain evidence="1">cv. Heinz 1706</strain>
    </source>
</reference>
<protein>
    <submittedName>
        <fullName evidence="1">Uncharacterized protein</fullName>
    </submittedName>
</protein>
<dbReference type="STRING" id="4081.A0A3Q7I3A4"/>
<evidence type="ECO:0000313" key="2">
    <source>
        <dbReference type="Proteomes" id="UP000004994"/>
    </source>
</evidence>
<reference evidence="1" key="2">
    <citation type="submission" date="2019-01" db="UniProtKB">
        <authorList>
            <consortium name="EnsemblPlants"/>
        </authorList>
    </citation>
    <scope>IDENTIFICATION</scope>
    <source>
        <strain evidence="1">cv. Heinz 1706</strain>
    </source>
</reference>
<dbReference type="InParanoid" id="A0A3Q7I3A4"/>
<dbReference type="AlphaFoldDB" id="A0A3Q7I3A4"/>
<dbReference type="Proteomes" id="UP000004994">
    <property type="component" value="Chromosome 7"/>
</dbReference>
<evidence type="ECO:0000313" key="1">
    <source>
        <dbReference type="EnsemblPlants" id="Solyc07g021000.1.1.1"/>
    </source>
</evidence>
<name>A0A3Q7I3A4_SOLLC</name>
<dbReference type="PaxDb" id="4081-Solyc07g021000.1.1"/>
<dbReference type="EnsemblPlants" id="Solyc07g021000.1.1">
    <property type="protein sequence ID" value="Solyc07g021000.1.1.1"/>
    <property type="gene ID" value="Solyc07g021000.1"/>
</dbReference>
<accession>A0A3Q7I3A4</accession>
<organism evidence="1">
    <name type="scientific">Solanum lycopersicum</name>
    <name type="common">Tomato</name>
    <name type="synonym">Lycopersicon esculentum</name>
    <dbReference type="NCBI Taxonomy" id="4081"/>
    <lineage>
        <taxon>Eukaryota</taxon>
        <taxon>Viridiplantae</taxon>
        <taxon>Streptophyta</taxon>
        <taxon>Embryophyta</taxon>
        <taxon>Tracheophyta</taxon>
        <taxon>Spermatophyta</taxon>
        <taxon>Magnoliopsida</taxon>
        <taxon>eudicotyledons</taxon>
        <taxon>Gunneridae</taxon>
        <taxon>Pentapetalae</taxon>
        <taxon>asterids</taxon>
        <taxon>lamiids</taxon>
        <taxon>Solanales</taxon>
        <taxon>Solanaceae</taxon>
        <taxon>Solanoideae</taxon>
        <taxon>Solaneae</taxon>
        <taxon>Solanum</taxon>
        <taxon>Solanum subgen. Lycopersicon</taxon>
    </lineage>
</organism>
<dbReference type="Gramene" id="Solyc07g021000.1.1">
    <property type="protein sequence ID" value="Solyc07g021000.1.1.1"/>
    <property type="gene ID" value="Solyc07g021000.1"/>
</dbReference>
<sequence length="68" mass="7541">MTPMIMEGDDYFLPGGNGGLVHALTKNVPSIFEKIIHATSYNRNSLKVINGGQLFEGDVTFPHFLLEF</sequence>
<keyword evidence="2" id="KW-1185">Reference proteome</keyword>